<dbReference type="PROSITE" id="PS50104">
    <property type="entry name" value="TIR"/>
    <property type="match status" value="1"/>
</dbReference>
<feature type="domain" description="TIR" evidence="4">
    <location>
        <begin position="17"/>
        <end position="186"/>
    </location>
</feature>
<gene>
    <name evidence="5" type="ORF">ACJRO7_022172</name>
</gene>
<dbReference type="Pfam" id="PF23282">
    <property type="entry name" value="WHD_ROQ1"/>
    <property type="match status" value="1"/>
</dbReference>
<dbReference type="Pfam" id="PF01582">
    <property type="entry name" value="TIR"/>
    <property type="match status" value="1"/>
</dbReference>
<dbReference type="Gene3D" id="1.10.8.430">
    <property type="entry name" value="Helical domain of apoptotic protease-activating factors"/>
    <property type="match status" value="1"/>
</dbReference>
<dbReference type="Gene3D" id="3.80.10.10">
    <property type="entry name" value="Ribonuclease Inhibitor"/>
    <property type="match status" value="1"/>
</dbReference>
<dbReference type="EMBL" id="JBJKBG010000005">
    <property type="protein sequence ID" value="KAL3741011.1"/>
    <property type="molecule type" value="Genomic_DNA"/>
</dbReference>
<keyword evidence="6" id="KW-1185">Reference proteome</keyword>
<organism evidence="5 6">
    <name type="scientific">Eucalyptus globulus</name>
    <name type="common">Tasmanian blue gum</name>
    <dbReference type="NCBI Taxonomy" id="34317"/>
    <lineage>
        <taxon>Eukaryota</taxon>
        <taxon>Viridiplantae</taxon>
        <taxon>Streptophyta</taxon>
        <taxon>Embryophyta</taxon>
        <taxon>Tracheophyta</taxon>
        <taxon>Spermatophyta</taxon>
        <taxon>Magnoliopsida</taxon>
        <taxon>eudicotyledons</taxon>
        <taxon>Gunneridae</taxon>
        <taxon>Pentapetalae</taxon>
        <taxon>rosids</taxon>
        <taxon>malvids</taxon>
        <taxon>Myrtales</taxon>
        <taxon>Myrtaceae</taxon>
        <taxon>Myrtoideae</taxon>
        <taxon>Eucalypteae</taxon>
        <taxon>Eucalyptus</taxon>
    </lineage>
</organism>
<dbReference type="Gene3D" id="3.40.50.300">
    <property type="entry name" value="P-loop containing nucleotide triphosphate hydrolases"/>
    <property type="match status" value="1"/>
</dbReference>
<name>A0ABD3KUM4_EUCGL</name>
<dbReference type="Proteomes" id="UP001634007">
    <property type="component" value="Unassembled WGS sequence"/>
</dbReference>
<dbReference type="SUPFAM" id="SSF52058">
    <property type="entry name" value="L domain-like"/>
    <property type="match status" value="1"/>
</dbReference>
<keyword evidence="1" id="KW-0433">Leucine-rich repeat</keyword>
<evidence type="ECO:0000313" key="6">
    <source>
        <dbReference type="Proteomes" id="UP001634007"/>
    </source>
</evidence>
<evidence type="ECO:0000256" key="3">
    <source>
        <dbReference type="ARBA" id="ARBA00023027"/>
    </source>
</evidence>
<dbReference type="SMART" id="SM00255">
    <property type="entry name" value="TIR"/>
    <property type="match status" value="1"/>
</dbReference>
<dbReference type="InterPro" id="IPR044974">
    <property type="entry name" value="Disease_R_plants"/>
</dbReference>
<evidence type="ECO:0000259" key="4">
    <source>
        <dbReference type="PROSITE" id="PS50104"/>
    </source>
</evidence>
<dbReference type="PANTHER" id="PTHR11017:SF570">
    <property type="entry name" value="DISEASE RESISTANCE PROTEIN (TIR-NBS CLASS)-RELATED"/>
    <property type="match status" value="1"/>
</dbReference>
<sequence length="811" mass="91976">MSISHVSNPSSSTSPRLDYQVFLSFRGPDTRRNFADFLYTSLTYVGIRVFKDDKELEVGKEINPQLIQAIELSKISIPIISKEYAFSKSCLIELDQMVKCMDNKNPIIIIPVFYYVEPKDVSNCTGPIEMALNEHKKRGRDDSFLNPWKSALQRIGDLAGYHLHENQEKTHGEFIKLIVHKVEQMLRTRDLILPKKLVGVNPHVQEIMAKLKVDCHSEAAVKIVDPCEKVLIHGIPGVGKTVLAKCLYNKLNHLFDACSFLEKFPGEVRDPDILSVLNRLISDVHKGLVKNFSCYDHALTHIQNGFRTTKVLLLLDDVKDHEQLSAIVGELDWLGPGSRVIVTSQKDDVLKKVEGAEKFCLRTMQQDEALKLFCWHAFGRDSSPEEFRELATNIVAATDGLPLALEKAVWMEKLIQLKEAPDKSVQKSFLESYATLDENEQNIFLDIACFFNGIDKRIPHYMWNHCKYFPCKSILSLRARSWVEIGENKELCMRGILKAFGREIVKSENKNEPCQRSRLWNHEEAQHVLNEGKGTKKVEALGLKFADRSEGNIISFQCDKFDGLQNLRFLELDRADIKGEFRNHFLRLRWLGWQGTPWMFDIKSLKLNLQKLAILDLSGSRVPQDWKGWKLLSTASELKVLKLTGCAHLSSTPEFPSSLGLERLILEGCSGLAVIDSSIRNLQELVSLNMKGCSLLCKLPDLGPMGSLKELVIDGTSISRINVQEGGSYPEKIGRDTLSLKNCRRLTNLPDGIGWLRSLQLLDLSNTLIRKLPTSVKDLEATEVLGVWRARKGKRNFLFYPDVYGVAVDPF</sequence>
<dbReference type="AlphaFoldDB" id="A0ABD3KUM4"/>
<dbReference type="SUPFAM" id="SSF52540">
    <property type="entry name" value="P-loop containing nucleoside triphosphate hydrolases"/>
    <property type="match status" value="1"/>
</dbReference>
<dbReference type="InterPro" id="IPR042197">
    <property type="entry name" value="Apaf_helical"/>
</dbReference>
<dbReference type="PANTHER" id="PTHR11017">
    <property type="entry name" value="LEUCINE-RICH REPEAT-CONTAINING PROTEIN"/>
    <property type="match status" value="1"/>
</dbReference>
<dbReference type="FunFam" id="3.40.50.10140:FF:000007">
    <property type="entry name" value="Disease resistance protein (TIR-NBS-LRR class)"/>
    <property type="match status" value="1"/>
</dbReference>
<reference evidence="5 6" key="1">
    <citation type="submission" date="2024-11" db="EMBL/GenBank/DDBJ databases">
        <title>Chromosome-level genome assembly of Eucalyptus globulus Labill. provides insights into its genome evolution.</title>
        <authorList>
            <person name="Li X."/>
        </authorList>
    </citation>
    <scope>NUCLEOTIDE SEQUENCE [LARGE SCALE GENOMIC DNA]</scope>
    <source>
        <strain evidence="5">CL2024</strain>
        <tissue evidence="5">Fresh tender leaves</tissue>
    </source>
</reference>
<dbReference type="Pfam" id="PF00931">
    <property type="entry name" value="NB-ARC"/>
    <property type="match status" value="1"/>
</dbReference>
<evidence type="ECO:0000256" key="1">
    <source>
        <dbReference type="ARBA" id="ARBA00022614"/>
    </source>
</evidence>
<dbReference type="PRINTS" id="PR00364">
    <property type="entry name" value="DISEASERSIST"/>
</dbReference>
<dbReference type="InterPro" id="IPR002182">
    <property type="entry name" value="NB-ARC"/>
</dbReference>
<evidence type="ECO:0000313" key="5">
    <source>
        <dbReference type="EMBL" id="KAL3741011.1"/>
    </source>
</evidence>
<dbReference type="InterPro" id="IPR035897">
    <property type="entry name" value="Toll_tir_struct_dom_sf"/>
</dbReference>
<keyword evidence="3" id="KW-0520">NAD</keyword>
<dbReference type="SUPFAM" id="SSF52200">
    <property type="entry name" value="Toll/Interleukin receptor TIR domain"/>
    <property type="match status" value="1"/>
</dbReference>
<dbReference type="InterPro" id="IPR058192">
    <property type="entry name" value="WHD_ROQ1-like"/>
</dbReference>
<accession>A0ABD3KUM4</accession>
<dbReference type="InterPro" id="IPR000157">
    <property type="entry name" value="TIR_dom"/>
</dbReference>
<protein>
    <recommendedName>
        <fullName evidence="4">TIR domain-containing protein</fullName>
    </recommendedName>
</protein>
<dbReference type="InterPro" id="IPR032675">
    <property type="entry name" value="LRR_dom_sf"/>
</dbReference>
<comment type="caution">
    <text evidence="5">The sequence shown here is derived from an EMBL/GenBank/DDBJ whole genome shotgun (WGS) entry which is preliminary data.</text>
</comment>
<dbReference type="InterPro" id="IPR027417">
    <property type="entry name" value="P-loop_NTPase"/>
</dbReference>
<proteinExistence type="predicted"/>
<dbReference type="Gene3D" id="3.40.50.10140">
    <property type="entry name" value="Toll/interleukin-1 receptor homology (TIR) domain"/>
    <property type="match status" value="1"/>
</dbReference>
<keyword evidence="2" id="KW-0677">Repeat</keyword>
<evidence type="ECO:0000256" key="2">
    <source>
        <dbReference type="ARBA" id="ARBA00022737"/>
    </source>
</evidence>